<evidence type="ECO:0000313" key="1">
    <source>
        <dbReference type="EMBL" id="AFI83621.1"/>
    </source>
</evidence>
<sequence length="43" mass="4832">MALTCFTTKTKQVRYAKRIQSIVSNFLKGVMLTHESVVLALTC</sequence>
<organism evidence="1 2">
    <name type="scientific">Methylophaga nitratireducenticrescens</name>
    <dbReference type="NCBI Taxonomy" id="754476"/>
    <lineage>
        <taxon>Bacteria</taxon>
        <taxon>Pseudomonadati</taxon>
        <taxon>Pseudomonadota</taxon>
        <taxon>Gammaproteobacteria</taxon>
        <taxon>Thiotrichales</taxon>
        <taxon>Piscirickettsiaceae</taxon>
        <taxon>Methylophaga</taxon>
    </lineage>
</organism>
<dbReference type="EMBL" id="CP003390">
    <property type="protein sequence ID" value="AFI83621.1"/>
    <property type="molecule type" value="Genomic_DNA"/>
</dbReference>
<dbReference type="AlphaFoldDB" id="I1XGV2"/>
<dbReference type="STRING" id="754476.Q7A_776"/>
<keyword evidence="2" id="KW-1185">Reference proteome</keyword>
<name>I1XGV2_METNJ</name>
<gene>
    <name evidence="1" type="ordered locus">Q7A_776</name>
</gene>
<dbReference type="PATRIC" id="fig|754476.3.peg.765"/>
<dbReference type="HOGENOM" id="CLU_3235909_0_0_6"/>
<reference evidence="1 2" key="1">
    <citation type="journal article" date="2012" name="J. Bacteriol.">
        <title>Complete genome sequences of Methylophaga sp. strain JAM1 and Methylophaga sp. strain JAM7.</title>
        <authorList>
            <person name="Villeneuve C."/>
            <person name="Martineau C."/>
            <person name="Mauffrey F."/>
            <person name="Villemur R."/>
        </authorList>
    </citation>
    <scope>NUCLEOTIDE SEQUENCE [LARGE SCALE GENOMIC DNA]</scope>
    <source>
        <strain evidence="1 2">JAM1</strain>
    </source>
</reference>
<accession>I1XGV2</accession>
<evidence type="ECO:0000313" key="2">
    <source>
        <dbReference type="Proteomes" id="UP000009144"/>
    </source>
</evidence>
<reference evidence="1 2" key="2">
    <citation type="journal article" date="2013" name="Int. J. Syst. Evol. Microbiol.">
        <title>Methylophaga nitratireducenticrescens sp. nov. and Methylophaga frappieri sp. nov., isolated from the biofilm of the methanol-fed denitrification system treating the seawater at the Montreal Biodome.</title>
        <authorList>
            <person name="Villeneuve C."/>
            <person name="Martineau C."/>
            <person name="Mauffrey F."/>
            <person name="Villemur R."/>
        </authorList>
    </citation>
    <scope>NUCLEOTIDE SEQUENCE [LARGE SCALE GENOMIC DNA]</scope>
    <source>
        <strain evidence="1 2">JAM1</strain>
    </source>
</reference>
<protein>
    <submittedName>
        <fullName evidence="1">Uncharacterized protein</fullName>
    </submittedName>
</protein>
<dbReference type="Proteomes" id="UP000009144">
    <property type="component" value="Chromosome"/>
</dbReference>
<proteinExistence type="predicted"/>